<proteinExistence type="predicted"/>
<name>A0AAV4UVG8_CAEEX</name>
<dbReference type="Proteomes" id="UP001054945">
    <property type="component" value="Unassembled WGS sequence"/>
</dbReference>
<dbReference type="EMBL" id="BPLR01013502">
    <property type="protein sequence ID" value="GIY61694.1"/>
    <property type="molecule type" value="Genomic_DNA"/>
</dbReference>
<organism evidence="1 2">
    <name type="scientific">Caerostris extrusa</name>
    <name type="common">Bark spider</name>
    <name type="synonym">Caerostris bankana</name>
    <dbReference type="NCBI Taxonomy" id="172846"/>
    <lineage>
        <taxon>Eukaryota</taxon>
        <taxon>Metazoa</taxon>
        <taxon>Ecdysozoa</taxon>
        <taxon>Arthropoda</taxon>
        <taxon>Chelicerata</taxon>
        <taxon>Arachnida</taxon>
        <taxon>Araneae</taxon>
        <taxon>Araneomorphae</taxon>
        <taxon>Entelegynae</taxon>
        <taxon>Araneoidea</taxon>
        <taxon>Araneidae</taxon>
        <taxon>Caerostris</taxon>
    </lineage>
</organism>
<sequence>MLSAKARAHANRNCLLEPSPIKGTRRRRLIQFAITPRSPSIHLEVEPSGTTNLILALKMSTPTFLWDFEF</sequence>
<evidence type="ECO:0000313" key="2">
    <source>
        <dbReference type="Proteomes" id="UP001054945"/>
    </source>
</evidence>
<comment type="caution">
    <text evidence="1">The sequence shown here is derived from an EMBL/GenBank/DDBJ whole genome shotgun (WGS) entry which is preliminary data.</text>
</comment>
<protein>
    <submittedName>
        <fullName evidence="1">Uncharacterized protein</fullName>
    </submittedName>
</protein>
<gene>
    <name evidence="1" type="ORF">CEXT_95431</name>
</gene>
<reference evidence="1 2" key="1">
    <citation type="submission" date="2021-06" db="EMBL/GenBank/DDBJ databases">
        <title>Caerostris extrusa draft genome.</title>
        <authorList>
            <person name="Kono N."/>
            <person name="Arakawa K."/>
        </authorList>
    </citation>
    <scope>NUCLEOTIDE SEQUENCE [LARGE SCALE GENOMIC DNA]</scope>
</reference>
<keyword evidence="2" id="KW-1185">Reference proteome</keyword>
<evidence type="ECO:0000313" key="1">
    <source>
        <dbReference type="EMBL" id="GIY61694.1"/>
    </source>
</evidence>
<dbReference type="AlphaFoldDB" id="A0AAV4UVG8"/>
<accession>A0AAV4UVG8</accession>